<comment type="function">
    <text evidence="5">Could be a nuclease involved in processing of the 5'-end of pre-16S rRNA.</text>
</comment>
<comment type="similarity">
    <text evidence="5">Belongs to the YqgF HJR family.</text>
</comment>
<sequence>MSQIRWMGVDLGEARVGLALSDPELTLAHPAGNIEVSGDYFQAFNQVIECCEQESVTRIVVGYPLLLSGEEGHSAKKAKRWSKSLTRQLKELASKGQLMLVEVPEVELKDERLTTVSAHRQLIEAGLGNRQHRPKVDQQSAVVLLQAALDEFAQTRRSNIA</sequence>
<reference evidence="7 8" key="1">
    <citation type="journal article" date="2023" name="Microbiol. Spectr.">
        <title>Symbiosis of Carpenter Bees with Uncharacterized Lactic Acid Bacteria Showing NAD Auxotrophy.</title>
        <authorList>
            <person name="Kawasaki S."/>
            <person name="Ozawa K."/>
            <person name="Mori T."/>
            <person name="Yamamoto A."/>
            <person name="Ito M."/>
            <person name="Ohkuma M."/>
            <person name="Sakamoto M."/>
            <person name="Matsutani M."/>
        </authorList>
    </citation>
    <scope>NUCLEOTIDE SEQUENCE [LARGE SCALE GENOMIC DNA]</scope>
    <source>
        <strain evidence="7 8">KimH</strain>
    </source>
</reference>
<dbReference type="SMART" id="SM00732">
    <property type="entry name" value="YqgFc"/>
    <property type="match status" value="1"/>
</dbReference>
<dbReference type="InterPro" id="IPR037027">
    <property type="entry name" value="YqgF/RNaseH-like_dom_sf"/>
</dbReference>
<dbReference type="NCBIfam" id="TIGR00250">
    <property type="entry name" value="RNAse_H_YqgF"/>
    <property type="match status" value="1"/>
</dbReference>
<dbReference type="PANTHER" id="PTHR33317:SF4">
    <property type="entry name" value="POLYNUCLEOTIDYL TRANSFERASE, RIBONUCLEASE H-LIKE SUPERFAMILY PROTEIN"/>
    <property type="match status" value="1"/>
</dbReference>
<dbReference type="InterPro" id="IPR006641">
    <property type="entry name" value="YqgF/RNaseH-like_dom"/>
</dbReference>
<accession>A0ABM8BCD1</accession>
<protein>
    <recommendedName>
        <fullName evidence="5">Putative pre-16S rRNA nuclease</fullName>
        <ecNumber evidence="5">3.1.-.-</ecNumber>
    </recommendedName>
</protein>
<dbReference type="Gene3D" id="3.30.420.140">
    <property type="entry name" value="YqgF/RNase H-like domain"/>
    <property type="match status" value="1"/>
</dbReference>
<evidence type="ECO:0000313" key="7">
    <source>
        <dbReference type="EMBL" id="BDR54583.1"/>
    </source>
</evidence>
<dbReference type="PANTHER" id="PTHR33317">
    <property type="entry name" value="POLYNUCLEOTIDYL TRANSFERASE, RIBONUCLEASE H-LIKE SUPERFAMILY PROTEIN"/>
    <property type="match status" value="1"/>
</dbReference>
<proteinExistence type="inferred from homology"/>
<evidence type="ECO:0000259" key="6">
    <source>
        <dbReference type="SMART" id="SM00732"/>
    </source>
</evidence>
<organism evidence="7 8">
    <name type="scientific">Bombiscardovia apis</name>
    <dbReference type="NCBI Taxonomy" id="2932182"/>
    <lineage>
        <taxon>Bacteria</taxon>
        <taxon>Bacillati</taxon>
        <taxon>Actinomycetota</taxon>
        <taxon>Actinomycetes</taxon>
        <taxon>Bifidobacteriales</taxon>
        <taxon>Bifidobacteriaceae</taxon>
        <taxon>Bombiscardovia</taxon>
    </lineage>
</organism>
<dbReference type="EC" id="3.1.-.-" evidence="5"/>
<evidence type="ECO:0000256" key="1">
    <source>
        <dbReference type="ARBA" id="ARBA00022490"/>
    </source>
</evidence>
<keyword evidence="4 5" id="KW-0378">Hydrolase</keyword>
<evidence type="ECO:0000256" key="5">
    <source>
        <dbReference type="HAMAP-Rule" id="MF_00651"/>
    </source>
</evidence>
<gene>
    <name evidence="7" type="ORF">KIMH_06940</name>
</gene>
<comment type="subcellular location">
    <subcellularLocation>
        <location evidence="5">Cytoplasm</location>
    </subcellularLocation>
</comment>
<dbReference type="EMBL" id="AP026800">
    <property type="protein sequence ID" value="BDR54583.1"/>
    <property type="molecule type" value="Genomic_DNA"/>
</dbReference>
<keyword evidence="8" id="KW-1185">Reference proteome</keyword>
<evidence type="ECO:0000256" key="2">
    <source>
        <dbReference type="ARBA" id="ARBA00022517"/>
    </source>
</evidence>
<feature type="domain" description="YqgF/RNase H-like" evidence="6">
    <location>
        <begin position="4"/>
        <end position="118"/>
    </location>
</feature>
<evidence type="ECO:0000256" key="4">
    <source>
        <dbReference type="ARBA" id="ARBA00022801"/>
    </source>
</evidence>
<keyword evidence="1 5" id="KW-0963">Cytoplasm</keyword>
<dbReference type="HAMAP" id="MF_00651">
    <property type="entry name" value="Nuclease_YqgF"/>
    <property type="match status" value="1"/>
</dbReference>
<dbReference type="Pfam" id="PF03652">
    <property type="entry name" value="RuvX"/>
    <property type="match status" value="1"/>
</dbReference>
<dbReference type="SUPFAM" id="SSF53098">
    <property type="entry name" value="Ribonuclease H-like"/>
    <property type="match status" value="1"/>
</dbReference>
<evidence type="ECO:0000256" key="3">
    <source>
        <dbReference type="ARBA" id="ARBA00022722"/>
    </source>
</evidence>
<keyword evidence="3 5" id="KW-0540">Nuclease</keyword>
<name>A0ABM8BCD1_9BIFI</name>
<dbReference type="Proteomes" id="UP001321748">
    <property type="component" value="Chromosome"/>
</dbReference>
<keyword evidence="2 5" id="KW-0690">Ribosome biogenesis</keyword>
<evidence type="ECO:0000313" key="8">
    <source>
        <dbReference type="Proteomes" id="UP001321748"/>
    </source>
</evidence>
<dbReference type="InterPro" id="IPR012337">
    <property type="entry name" value="RNaseH-like_sf"/>
</dbReference>
<dbReference type="InterPro" id="IPR005227">
    <property type="entry name" value="YqgF"/>
</dbReference>
<dbReference type="CDD" id="cd16964">
    <property type="entry name" value="YqgF"/>
    <property type="match status" value="1"/>
</dbReference>